<evidence type="ECO:0000313" key="1">
    <source>
        <dbReference type="EMBL" id="EKX33632.1"/>
    </source>
</evidence>
<reference evidence="2" key="3">
    <citation type="submission" date="2016-03" db="UniProtKB">
        <authorList>
            <consortium name="EnsemblProtists"/>
        </authorList>
    </citation>
    <scope>IDENTIFICATION</scope>
</reference>
<dbReference type="EnsemblProtists" id="EKX33632">
    <property type="protein sequence ID" value="EKX33632"/>
    <property type="gene ID" value="GUITHDRAFT_147761"/>
</dbReference>
<dbReference type="GeneID" id="17290368"/>
<dbReference type="RefSeq" id="XP_005820612.1">
    <property type="nucleotide sequence ID" value="XM_005820555.1"/>
</dbReference>
<evidence type="ECO:0000313" key="2">
    <source>
        <dbReference type="EnsemblProtists" id="EKX33632"/>
    </source>
</evidence>
<dbReference type="Proteomes" id="UP000011087">
    <property type="component" value="Unassembled WGS sequence"/>
</dbReference>
<proteinExistence type="predicted"/>
<dbReference type="HOGENOM" id="CLU_337552_0_0_1"/>
<evidence type="ECO:0000313" key="3">
    <source>
        <dbReference type="Proteomes" id="UP000011087"/>
    </source>
</evidence>
<gene>
    <name evidence="1" type="ORF">GUITHDRAFT_147761</name>
</gene>
<reference evidence="3" key="2">
    <citation type="submission" date="2012-11" db="EMBL/GenBank/DDBJ databases">
        <authorList>
            <person name="Kuo A."/>
            <person name="Curtis B.A."/>
            <person name="Tanifuji G."/>
            <person name="Burki F."/>
            <person name="Gruber A."/>
            <person name="Irimia M."/>
            <person name="Maruyama S."/>
            <person name="Arias M.C."/>
            <person name="Ball S.G."/>
            <person name="Gile G.H."/>
            <person name="Hirakawa Y."/>
            <person name="Hopkins J.F."/>
            <person name="Rensing S.A."/>
            <person name="Schmutz J."/>
            <person name="Symeonidi A."/>
            <person name="Elias M."/>
            <person name="Eveleigh R.J."/>
            <person name="Herman E.K."/>
            <person name="Klute M.J."/>
            <person name="Nakayama T."/>
            <person name="Obornik M."/>
            <person name="Reyes-Prieto A."/>
            <person name="Armbrust E.V."/>
            <person name="Aves S.J."/>
            <person name="Beiko R.G."/>
            <person name="Coutinho P."/>
            <person name="Dacks J.B."/>
            <person name="Durnford D.G."/>
            <person name="Fast N.M."/>
            <person name="Green B.R."/>
            <person name="Grisdale C."/>
            <person name="Hempe F."/>
            <person name="Henrissat B."/>
            <person name="Hoppner M.P."/>
            <person name="Ishida K.-I."/>
            <person name="Kim E."/>
            <person name="Koreny L."/>
            <person name="Kroth P.G."/>
            <person name="Liu Y."/>
            <person name="Malik S.-B."/>
            <person name="Maier U.G."/>
            <person name="McRose D."/>
            <person name="Mock T."/>
            <person name="Neilson J.A."/>
            <person name="Onodera N.T."/>
            <person name="Poole A.M."/>
            <person name="Pritham E.J."/>
            <person name="Richards T.A."/>
            <person name="Rocap G."/>
            <person name="Roy S.W."/>
            <person name="Sarai C."/>
            <person name="Schaack S."/>
            <person name="Shirato S."/>
            <person name="Slamovits C.H."/>
            <person name="Spencer D.F."/>
            <person name="Suzuki S."/>
            <person name="Worden A.Z."/>
            <person name="Zauner S."/>
            <person name="Barry K."/>
            <person name="Bell C."/>
            <person name="Bharti A.K."/>
            <person name="Crow J.A."/>
            <person name="Grimwood J."/>
            <person name="Kramer R."/>
            <person name="Lindquist E."/>
            <person name="Lucas S."/>
            <person name="Salamov A."/>
            <person name="McFadden G.I."/>
            <person name="Lane C.E."/>
            <person name="Keeling P.J."/>
            <person name="Gray M.W."/>
            <person name="Grigoriev I.V."/>
            <person name="Archibald J.M."/>
        </authorList>
    </citation>
    <scope>NUCLEOTIDE SEQUENCE</scope>
    <source>
        <strain evidence="3">CCMP2712</strain>
    </source>
</reference>
<dbReference type="KEGG" id="gtt:GUITHDRAFT_147761"/>
<dbReference type="EMBL" id="JH993134">
    <property type="protein sequence ID" value="EKX33632.1"/>
    <property type="molecule type" value="Genomic_DNA"/>
</dbReference>
<reference evidence="1 3" key="1">
    <citation type="journal article" date="2012" name="Nature">
        <title>Algal genomes reveal evolutionary mosaicism and the fate of nucleomorphs.</title>
        <authorList>
            <consortium name="DOE Joint Genome Institute"/>
            <person name="Curtis B.A."/>
            <person name="Tanifuji G."/>
            <person name="Burki F."/>
            <person name="Gruber A."/>
            <person name="Irimia M."/>
            <person name="Maruyama S."/>
            <person name="Arias M.C."/>
            <person name="Ball S.G."/>
            <person name="Gile G.H."/>
            <person name="Hirakawa Y."/>
            <person name="Hopkins J.F."/>
            <person name="Kuo A."/>
            <person name="Rensing S.A."/>
            <person name="Schmutz J."/>
            <person name="Symeonidi A."/>
            <person name="Elias M."/>
            <person name="Eveleigh R.J."/>
            <person name="Herman E.K."/>
            <person name="Klute M.J."/>
            <person name="Nakayama T."/>
            <person name="Obornik M."/>
            <person name="Reyes-Prieto A."/>
            <person name="Armbrust E.V."/>
            <person name="Aves S.J."/>
            <person name="Beiko R.G."/>
            <person name="Coutinho P."/>
            <person name="Dacks J.B."/>
            <person name="Durnford D.G."/>
            <person name="Fast N.M."/>
            <person name="Green B.R."/>
            <person name="Grisdale C.J."/>
            <person name="Hempel F."/>
            <person name="Henrissat B."/>
            <person name="Hoppner M.P."/>
            <person name="Ishida K."/>
            <person name="Kim E."/>
            <person name="Koreny L."/>
            <person name="Kroth P.G."/>
            <person name="Liu Y."/>
            <person name="Malik S.B."/>
            <person name="Maier U.G."/>
            <person name="McRose D."/>
            <person name="Mock T."/>
            <person name="Neilson J.A."/>
            <person name="Onodera N.T."/>
            <person name="Poole A.M."/>
            <person name="Pritham E.J."/>
            <person name="Richards T.A."/>
            <person name="Rocap G."/>
            <person name="Roy S.W."/>
            <person name="Sarai C."/>
            <person name="Schaack S."/>
            <person name="Shirato S."/>
            <person name="Slamovits C.H."/>
            <person name="Spencer D.F."/>
            <person name="Suzuki S."/>
            <person name="Worden A.Z."/>
            <person name="Zauner S."/>
            <person name="Barry K."/>
            <person name="Bell C."/>
            <person name="Bharti A.K."/>
            <person name="Crow J.A."/>
            <person name="Grimwood J."/>
            <person name="Kramer R."/>
            <person name="Lindquist E."/>
            <person name="Lucas S."/>
            <person name="Salamov A."/>
            <person name="McFadden G.I."/>
            <person name="Lane C.E."/>
            <person name="Keeling P.J."/>
            <person name="Gray M.W."/>
            <person name="Grigoriev I.V."/>
            <person name="Archibald J.M."/>
        </authorList>
    </citation>
    <scope>NUCLEOTIDE SEQUENCE</scope>
    <source>
        <strain evidence="1 3">CCMP2712</strain>
    </source>
</reference>
<organism evidence="1">
    <name type="scientific">Guillardia theta (strain CCMP2712)</name>
    <name type="common">Cryptophyte</name>
    <dbReference type="NCBI Taxonomy" id="905079"/>
    <lineage>
        <taxon>Eukaryota</taxon>
        <taxon>Cryptophyceae</taxon>
        <taxon>Pyrenomonadales</taxon>
        <taxon>Geminigeraceae</taxon>
        <taxon>Guillardia</taxon>
    </lineage>
</organism>
<name>L1IC06_GUITC</name>
<dbReference type="AlphaFoldDB" id="L1IC06"/>
<keyword evidence="3" id="KW-1185">Reference proteome</keyword>
<dbReference type="PaxDb" id="55529-EKX33632"/>
<sequence length="839" mass="93253">MAARIALSVSNTHPKPTGETPFICALRIYCTYKEEKFSIIEHAMGWINGHASHPMAKIAPDTFVFAADLATAEIQHLQLMAITKGPSMNEVVSGDNGVHAVKDIHMTTNRVPLRAAIDGLQHNTRTPFMGIAFDPVQPDICVVVETIPLPKDLQKQYAGINAKALKRLSEMESKLIPMPQERINQYNCKQAQIAENFYGSIAQQGLKPHPEGILAGTFVSSICNTMMDMLTNLDPIIDEKISVTRASLIDVFGTAAALFKTTGLCPKDKITAAAANACLVNVGPLFSSNYTYASDMKPVINGDVDDMVMEIYEDKNGKFVSKVHPVQKRQGVTGYKLSEDIMIPFSDVYLRQANATLSDLFSGVSADARKGYVNDYYKGDCEDCANFAKTQFELLRRLCWRLSGSADSFYDANPGFQRISAKDFRSQALEAICNHPLAKEWKREQVQDTLRQCAEFGDHIYDTKMKLVLMSAKAANVEQVQKQGAANQVMGHCAAMIVRGKDNTEYGDILTELTAPIRIEVANRPMQHQVGGNLGADMDSSQAELMQDCGLLNTCTNMMAPSKDVKPWLHVGKIDGVFWHVVACVGNVIPIGNSLLGVTVGKVCSASDNKMQGLQVSYDQDEIKEMREIARYALPPIENFEGFFNCPLSPPLTHSFYNQDCHPIVSVCDLQYEHELEGWIKQGGNSRYVVRFGNKAIAVHQMNQSAMKRFQASVAGKNRVIYIKNHKNNRQVIPPAHAQDEIDDSSRLIIMTLVACVITLQLFNELMLIIGYLWPQISKADDRQPPNSTIPEPPKMKTSVAVQKSVVVQTIYKLSGQFGLPIMLLRDWFAYFLIEYRKK</sequence>
<protein>
    <submittedName>
        <fullName evidence="1 2">Uncharacterized protein</fullName>
    </submittedName>
</protein>
<accession>L1IC06</accession>